<dbReference type="InterPro" id="IPR011701">
    <property type="entry name" value="MFS"/>
</dbReference>
<dbReference type="PROSITE" id="PS50850">
    <property type="entry name" value="MFS"/>
    <property type="match status" value="1"/>
</dbReference>
<evidence type="ECO:0000256" key="6">
    <source>
        <dbReference type="ARBA" id="ARBA00023136"/>
    </source>
</evidence>
<dbReference type="FunFam" id="1.20.1250.20:FF:000266">
    <property type="entry name" value="MFS multidrug transporter, putative"/>
    <property type="match status" value="1"/>
</dbReference>
<dbReference type="Pfam" id="PF07690">
    <property type="entry name" value="MFS_1"/>
    <property type="match status" value="1"/>
</dbReference>
<feature type="transmembrane region" description="Helical" evidence="9">
    <location>
        <begin position="379"/>
        <end position="400"/>
    </location>
</feature>
<feature type="transmembrane region" description="Helical" evidence="9">
    <location>
        <begin position="341"/>
        <end position="358"/>
    </location>
</feature>
<protein>
    <recommendedName>
        <fullName evidence="10">Major facilitator superfamily (MFS) profile domain-containing protein</fullName>
    </recommendedName>
</protein>
<dbReference type="RefSeq" id="XP_040683395.1">
    <property type="nucleotide sequence ID" value="XM_040839287.1"/>
</dbReference>
<evidence type="ECO:0000313" key="11">
    <source>
        <dbReference type="EMBL" id="OJJ29718.1"/>
    </source>
</evidence>
<dbReference type="Proteomes" id="UP000184383">
    <property type="component" value="Unassembled WGS sequence"/>
</dbReference>
<dbReference type="PANTHER" id="PTHR23502:SF186">
    <property type="entry name" value="MAJOR FACILITATOR SUPERFAMILY (MFS) PROFILE DOMAIN-CONTAINING PROTEIN"/>
    <property type="match status" value="1"/>
</dbReference>
<dbReference type="GO" id="GO:0022857">
    <property type="term" value="F:transmembrane transporter activity"/>
    <property type="evidence" value="ECO:0007669"/>
    <property type="project" value="InterPro"/>
</dbReference>
<feature type="transmembrane region" description="Helical" evidence="9">
    <location>
        <begin position="439"/>
        <end position="459"/>
    </location>
</feature>
<feature type="transmembrane region" description="Helical" evidence="9">
    <location>
        <begin position="471"/>
        <end position="493"/>
    </location>
</feature>
<keyword evidence="3" id="KW-1003">Cell membrane</keyword>
<feature type="region of interest" description="Disordered" evidence="8">
    <location>
        <begin position="580"/>
        <end position="599"/>
    </location>
</feature>
<evidence type="ECO:0000313" key="12">
    <source>
        <dbReference type="Proteomes" id="UP000184383"/>
    </source>
</evidence>
<dbReference type="InterPro" id="IPR020846">
    <property type="entry name" value="MFS_dom"/>
</dbReference>
<dbReference type="Gene3D" id="1.20.1250.20">
    <property type="entry name" value="MFS general substrate transporter like domains"/>
    <property type="match status" value="1"/>
</dbReference>
<dbReference type="InterPro" id="IPR036259">
    <property type="entry name" value="MFS_trans_sf"/>
</dbReference>
<feature type="domain" description="Major facilitator superfamily (MFS) profile" evidence="10">
    <location>
        <begin position="71"/>
        <end position="498"/>
    </location>
</feature>
<dbReference type="CDD" id="cd17323">
    <property type="entry name" value="MFS_Tpo1_MDR_like"/>
    <property type="match status" value="1"/>
</dbReference>
<evidence type="ECO:0000256" key="2">
    <source>
        <dbReference type="ARBA" id="ARBA00022448"/>
    </source>
</evidence>
<evidence type="ECO:0000256" key="4">
    <source>
        <dbReference type="ARBA" id="ARBA00022692"/>
    </source>
</evidence>
<evidence type="ECO:0000256" key="3">
    <source>
        <dbReference type="ARBA" id="ARBA00022475"/>
    </source>
</evidence>
<comment type="subcellular location">
    <subcellularLocation>
        <location evidence="1">Cell membrane</location>
        <topology evidence="1">Multi-pass membrane protein</topology>
    </subcellularLocation>
</comment>
<feature type="transmembrane region" description="Helical" evidence="9">
    <location>
        <begin position="158"/>
        <end position="184"/>
    </location>
</feature>
<keyword evidence="5 9" id="KW-1133">Transmembrane helix</keyword>
<accession>A0A1L9R479</accession>
<dbReference type="VEuPathDB" id="FungiDB:ASPWEDRAFT_73154"/>
<sequence>MAELKNDQIEAPRSSKIPYWRLLVDQGAVTQEVIEYPYLGSGTEDDPFIVEWIPDDPRNPMLLKMSTKWAYTITVAFATLGVSLASSAYAGGIEEVLTSFGVGEEVATLGVSLFVLGFAVGPLLWAPLSELYGRQIVFFITYLALAVFSAGITGAKNIWTLIILRFFAGSFGSSPLTNAGGVIADIFSAEERGLATSLFAGAPFLGPTLGPVIGGFLGENAGWRWVQGFLATFTGAIWLIETFLVPETYAPVLLRKRAERLSKISGKVYLSKLDRDRGKVSAGDAFGAALLRPWILLFVEPIVLLLSTYMAIIYGTLYMLFDAFPIVYQQMRGWSEGIGSLPFLSVMIGMMTAVVYNMHDNKRYVRVSREHNGFAPPEARLPPTMIGGIAIPIGLFWFAWTNGPSVHWIVSIIAAAPFGFGMVLVFLGIMVYLIDSYTIYAASVLAANSIIRSCFGAGFPLFTTYMYRNLGIHWASCIPAFLAVACVPFPFIFYRYGKQIRQKCKYAAEADEFMRKLADKALVPETEKVQETEQKVADDRAMDREVHDAESIASVSTVDEEPVYQANPYDIDRVNTRNSAITQRSRSTKSRRKRFLGVF</sequence>
<evidence type="ECO:0000256" key="5">
    <source>
        <dbReference type="ARBA" id="ARBA00022989"/>
    </source>
</evidence>
<evidence type="ECO:0000256" key="7">
    <source>
        <dbReference type="ARBA" id="ARBA00038459"/>
    </source>
</evidence>
<dbReference type="SUPFAM" id="SSF103473">
    <property type="entry name" value="MFS general substrate transporter"/>
    <property type="match status" value="1"/>
</dbReference>
<organism evidence="11 12">
    <name type="scientific">Aspergillus wentii DTO 134E9</name>
    <dbReference type="NCBI Taxonomy" id="1073089"/>
    <lineage>
        <taxon>Eukaryota</taxon>
        <taxon>Fungi</taxon>
        <taxon>Dikarya</taxon>
        <taxon>Ascomycota</taxon>
        <taxon>Pezizomycotina</taxon>
        <taxon>Eurotiomycetes</taxon>
        <taxon>Eurotiomycetidae</taxon>
        <taxon>Eurotiales</taxon>
        <taxon>Aspergillaceae</taxon>
        <taxon>Aspergillus</taxon>
        <taxon>Aspergillus subgen. Cremei</taxon>
    </lineage>
</organism>
<feature type="transmembrane region" description="Helical" evidence="9">
    <location>
        <begin position="109"/>
        <end position="128"/>
    </location>
</feature>
<dbReference type="OrthoDB" id="446368at2759"/>
<reference evidence="12" key="1">
    <citation type="journal article" date="2017" name="Genome Biol.">
        <title>Comparative genomics reveals high biological diversity and specific adaptations in the industrially and medically important fungal genus Aspergillus.</title>
        <authorList>
            <person name="de Vries R.P."/>
            <person name="Riley R."/>
            <person name="Wiebenga A."/>
            <person name="Aguilar-Osorio G."/>
            <person name="Amillis S."/>
            <person name="Uchima C.A."/>
            <person name="Anderluh G."/>
            <person name="Asadollahi M."/>
            <person name="Askin M."/>
            <person name="Barry K."/>
            <person name="Battaglia E."/>
            <person name="Bayram O."/>
            <person name="Benocci T."/>
            <person name="Braus-Stromeyer S.A."/>
            <person name="Caldana C."/>
            <person name="Canovas D."/>
            <person name="Cerqueira G.C."/>
            <person name="Chen F."/>
            <person name="Chen W."/>
            <person name="Choi C."/>
            <person name="Clum A."/>
            <person name="Dos Santos R.A."/>
            <person name="Damasio A.R."/>
            <person name="Diallinas G."/>
            <person name="Emri T."/>
            <person name="Fekete E."/>
            <person name="Flipphi M."/>
            <person name="Freyberg S."/>
            <person name="Gallo A."/>
            <person name="Gournas C."/>
            <person name="Habgood R."/>
            <person name="Hainaut M."/>
            <person name="Harispe M.L."/>
            <person name="Henrissat B."/>
            <person name="Hilden K.S."/>
            <person name="Hope R."/>
            <person name="Hossain A."/>
            <person name="Karabika E."/>
            <person name="Karaffa L."/>
            <person name="Karanyi Z."/>
            <person name="Krasevec N."/>
            <person name="Kuo A."/>
            <person name="Kusch H."/>
            <person name="LaButti K."/>
            <person name="Lagendijk E.L."/>
            <person name="Lapidus A."/>
            <person name="Levasseur A."/>
            <person name="Lindquist E."/>
            <person name="Lipzen A."/>
            <person name="Logrieco A.F."/>
            <person name="MacCabe A."/>
            <person name="Maekelae M.R."/>
            <person name="Malavazi I."/>
            <person name="Melin P."/>
            <person name="Meyer V."/>
            <person name="Mielnichuk N."/>
            <person name="Miskei M."/>
            <person name="Molnar A.P."/>
            <person name="Mule G."/>
            <person name="Ngan C.Y."/>
            <person name="Orejas M."/>
            <person name="Orosz E."/>
            <person name="Ouedraogo J.P."/>
            <person name="Overkamp K.M."/>
            <person name="Park H.-S."/>
            <person name="Perrone G."/>
            <person name="Piumi F."/>
            <person name="Punt P.J."/>
            <person name="Ram A.F."/>
            <person name="Ramon A."/>
            <person name="Rauscher S."/>
            <person name="Record E."/>
            <person name="Riano-Pachon D.M."/>
            <person name="Robert V."/>
            <person name="Roehrig J."/>
            <person name="Ruller R."/>
            <person name="Salamov A."/>
            <person name="Salih N.S."/>
            <person name="Samson R.A."/>
            <person name="Sandor E."/>
            <person name="Sanguinetti M."/>
            <person name="Schuetze T."/>
            <person name="Sepcic K."/>
            <person name="Shelest E."/>
            <person name="Sherlock G."/>
            <person name="Sophianopoulou V."/>
            <person name="Squina F.M."/>
            <person name="Sun H."/>
            <person name="Susca A."/>
            <person name="Todd R.B."/>
            <person name="Tsang A."/>
            <person name="Unkles S.E."/>
            <person name="van de Wiele N."/>
            <person name="van Rossen-Uffink D."/>
            <person name="Oliveira J.V."/>
            <person name="Vesth T.C."/>
            <person name="Visser J."/>
            <person name="Yu J.-H."/>
            <person name="Zhou M."/>
            <person name="Andersen M.R."/>
            <person name="Archer D.B."/>
            <person name="Baker S.E."/>
            <person name="Benoit I."/>
            <person name="Brakhage A.A."/>
            <person name="Braus G.H."/>
            <person name="Fischer R."/>
            <person name="Frisvad J.C."/>
            <person name="Goldman G.H."/>
            <person name="Houbraken J."/>
            <person name="Oakley B."/>
            <person name="Pocsi I."/>
            <person name="Scazzocchio C."/>
            <person name="Seiboth B."/>
            <person name="vanKuyk P.A."/>
            <person name="Wortman J."/>
            <person name="Dyer P.S."/>
            <person name="Grigoriev I.V."/>
        </authorList>
    </citation>
    <scope>NUCLEOTIDE SEQUENCE [LARGE SCALE GENOMIC DNA]</scope>
    <source>
        <strain evidence="12">DTO 134E9</strain>
    </source>
</reference>
<feature type="transmembrane region" description="Helical" evidence="9">
    <location>
        <begin position="229"/>
        <end position="254"/>
    </location>
</feature>
<evidence type="ECO:0000256" key="9">
    <source>
        <dbReference type="SAM" id="Phobius"/>
    </source>
</evidence>
<dbReference type="EMBL" id="KV878218">
    <property type="protein sequence ID" value="OJJ29718.1"/>
    <property type="molecule type" value="Genomic_DNA"/>
</dbReference>
<gene>
    <name evidence="11" type="ORF">ASPWEDRAFT_73154</name>
</gene>
<keyword evidence="4 9" id="KW-0812">Transmembrane</keyword>
<dbReference type="GO" id="GO:0005886">
    <property type="term" value="C:plasma membrane"/>
    <property type="evidence" value="ECO:0007669"/>
    <property type="project" value="UniProtKB-SubCell"/>
</dbReference>
<dbReference type="AlphaFoldDB" id="A0A1L9R479"/>
<evidence type="ECO:0000256" key="1">
    <source>
        <dbReference type="ARBA" id="ARBA00004651"/>
    </source>
</evidence>
<feature type="transmembrane region" description="Helical" evidence="9">
    <location>
        <begin position="135"/>
        <end position="152"/>
    </location>
</feature>
<feature type="transmembrane region" description="Helical" evidence="9">
    <location>
        <begin position="69"/>
        <end position="89"/>
    </location>
</feature>
<dbReference type="PANTHER" id="PTHR23502">
    <property type="entry name" value="MAJOR FACILITATOR SUPERFAMILY"/>
    <property type="match status" value="1"/>
</dbReference>
<dbReference type="GeneID" id="63755135"/>
<keyword evidence="12" id="KW-1185">Reference proteome</keyword>
<evidence type="ECO:0000256" key="8">
    <source>
        <dbReference type="SAM" id="MobiDB-lite"/>
    </source>
</evidence>
<feature type="transmembrane region" description="Helical" evidence="9">
    <location>
        <begin position="406"/>
        <end position="432"/>
    </location>
</feature>
<comment type="similarity">
    <text evidence="7">Belongs to the major facilitator superfamily. DHA1 family. Polyamines/proton antiporter (TC 2.A.1.2.16) subfamily.</text>
</comment>
<keyword evidence="6 9" id="KW-0472">Membrane</keyword>
<proteinExistence type="inferred from homology"/>
<feature type="transmembrane region" description="Helical" evidence="9">
    <location>
        <begin position="196"/>
        <end position="217"/>
    </location>
</feature>
<feature type="compositionally biased region" description="Basic residues" evidence="8">
    <location>
        <begin position="586"/>
        <end position="599"/>
    </location>
</feature>
<dbReference type="STRING" id="1073089.A0A1L9R479"/>
<feature type="transmembrane region" description="Helical" evidence="9">
    <location>
        <begin position="294"/>
        <end position="321"/>
    </location>
</feature>
<name>A0A1L9R479_ASPWE</name>
<evidence type="ECO:0000259" key="10">
    <source>
        <dbReference type="PROSITE" id="PS50850"/>
    </source>
</evidence>
<keyword evidence="2" id="KW-0813">Transport</keyword>